<feature type="region of interest" description="Disordered" evidence="1">
    <location>
        <begin position="87"/>
        <end position="120"/>
    </location>
</feature>
<dbReference type="Proteomes" id="UP001311915">
    <property type="component" value="Unassembled WGS sequence"/>
</dbReference>
<dbReference type="AlphaFoldDB" id="A0AAV9KYG8"/>
<name>A0AAV9KYG8_9SOLN</name>
<protein>
    <submittedName>
        <fullName evidence="2">Uncharacterized protein</fullName>
    </submittedName>
</protein>
<dbReference type="EMBL" id="JAWPEI010000008">
    <property type="protein sequence ID" value="KAK4718356.1"/>
    <property type="molecule type" value="Genomic_DNA"/>
</dbReference>
<organism evidence="2 3">
    <name type="scientific">Solanum pinnatisectum</name>
    <name type="common">tansyleaf nightshade</name>
    <dbReference type="NCBI Taxonomy" id="50273"/>
    <lineage>
        <taxon>Eukaryota</taxon>
        <taxon>Viridiplantae</taxon>
        <taxon>Streptophyta</taxon>
        <taxon>Embryophyta</taxon>
        <taxon>Tracheophyta</taxon>
        <taxon>Spermatophyta</taxon>
        <taxon>Magnoliopsida</taxon>
        <taxon>eudicotyledons</taxon>
        <taxon>Gunneridae</taxon>
        <taxon>Pentapetalae</taxon>
        <taxon>asterids</taxon>
        <taxon>lamiids</taxon>
        <taxon>Solanales</taxon>
        <taxon>Solanaceae</taxon>
        <taxon>Solanoideae</taxon>
        <taxon>Solaneae</taxon>
        <taxon>Solanum</taxon>
    </lineage>
</organism>
<evidence type="ECO:0000313" key="3">
    <source>
        <dbReference type="Proteomes" id="UP001311915"/>
    </source>
</evidence>
<reference evidence="2 3" key="1">
    <citation type="submission" date="2023-10" db="EMBL/GenBank/DDBJ databases">
        <title>Genome-Wide Identification Analysis in wild type Solanum Pinnatisectum Reveals Some Genes Defensing Phytophthora Infestans.</title>
        <authorList>
            <person name="Sun C."/>
        </authorList>
    </citation>
    <scope>NUCLEOTIDE SEQUENCE [LARGE SCALE GENOMIC DNA]</scope>
    <source>
        <strain evidence="2">LQN</strain>
        <tissue evidence="2">Leaf</tissue>
    </source>
</reference>
<evidence type="ECO:0000313" key="2">
    <source>
        <dbReference type="EMBL" id="KAK4718356.1"/>
    </source>
</evidence>
<gene>
    <name evidence="2" type="ORF">R3W88_016694</name>
</gene>
<feature type="compositionally biased region" description="Polar residues" evidence="1">
    <location>
        <begin position="106"/>
        <end position="120"/>
    </location>
</feature>
<proteinExistence type="predicted"/>
<comment type="caution">
    <text evidence="2">The sequence shown here is derived from an EMBL/GenBank/DDBJ whole genome shotgun (WGS) entry which is preliminary data.</text>
</comment>
<feature type="compositionally biased region" description="Basic and acidic residues" evidence="1">
    <location>
        <begin position="147"/>
        <end position="167"/>
    </location>
</feature>
<feature type="compositionally biased region" description="Low complexity" evidence="1">
    <location>
        <begin position="91"/>
        <end position="105"/>
    </location>
</feature>
<feature type="compositionally biased region" description="Basic residues" evidence="1">
    <location>
        <begin position="168"/>
        <end position="180"/>
    </location>
</feature>
<feature type="region of interest" description="Disordered" evidence="1">
    <location>
        <begin position="147"/>
        <end position="235"/>
    </location>
</feature>
<accession>A0AAV9KYG8</accession>
<sequence>MVSWGKIVFGPPSNYVGGSVTEFLENLGYTTYCSFFIRSPIDGFFVEVKSDKVICDISSIFKNGDRMDVYVCGESFTSFNEVEFPNPNFGSSNHPTEPSSPPSEHFNPSSQPSNPLGEPSNTHLNLLILLMMNHRMNQILNQMRSKVDRSEQSLDSDVHEEYRDFRASKRHFNRSNRRTRGTTTEQIHTTEKGPDIGYDETNVGSKDSLLGKLGGDEPYNPSDEAPSFELEEKTS</sequence>
<keyword evidence="3" id="KW-1185">Reference proteome</keyword>
<evidence type="ECO:0000256" key="1">
    <source>
        <dbReference type="SAM" id="MobiDB-lite"/>
    </source>
</evidence>